<comment type="subcellular location">
    <subcellularLocation>
        <location evidence="1">Membrane</location>
        <topology evidence="1">Multi-pass membrane protein</topology>
    </subcellularLocation>
</comment>
<evidence type="ECO:0000313" key="8">
    <source>
        <dbReference type="Proteomes" id="UP001500755"/>
    </source>
</evidence>
<reference evidence="8" key="1">
    <citation type="journal article" date="2019" name="Int. J. Syst. Evol. Microbiol.">
        <title>The Global Catalogue of Microorganisms (GCM) 10K type strain sequencing project: providing services to taxonomists for standard genome sequencing and annotation.</title>
        <authorList>
            <consortium name="The Broad Institute Genomics Platform"/>
            <consortium name="The Broad Institute Genome Sequencing Center for Infectious Disease"/>
            <person name="Wu L."/>
            <person name="Ma J."/>
        </authorList>
    </citation>
    <scope>NUCLEOTIDE SEQUENCE [LARGE SCALE GENOMIC DNA]</scope>
    <source>
        <strain evidence="8">JCM 14546</strain>
    </source>
</reference>
<feature type="transmembrane region" description="Helical" evidence="6">
    <location>
        <begin position="79"/>
        <end position="96"/>
    </location>
</feature>
<dbReference type="Proteomes" id="UP001500755">
    <property type="component" value="Unassembled WGS sequence"/>
</dbReference>
<keyword evidence="3 6" id="KW-0812">Transmembrane</keyword>
<feature type="transmembrane region" description="Helical" evidence="6">
    <location>
        <begin position="6"/>
        <end position="27"/>
    </location>
</feature>
<feature type="transmembrane region" description="Helical" evidence="6">
    <location>
        <begin position="222"/>
        <end position="243"/>
    </location>
</feature>
<feature type="transmembrane region" description="Helical" evidence="6">
    <location>
        <begin position="189"/>
        <end position="216"/>
    </location>
</feature>
<evidence type="ECO:0000256" key="6">
    <source>
        <dbReference type="SAM" id="Phobius"/>
    </source>
</evidence>
<protein>
    <submittedName>
        <fullName evidence="7">TerC family protein</fullName>
    </submittedName>
</protein>
<dbReference type="InterPro" id="IPR005496">
    <property type="entry name" value="Integral_membrane_TerC"/>
</dbReference>
<proteinExistence type="inferred from homology"/>
<keyword evidence="5 6" id="KW-0472">Membrane</keyword>
<feature type="transmembrane region" description="Helical" evidence="6">
    <location>
        <begin position="132"/>
        <end position="149"/>
    </location>
</feature>
<comment type="caution">
    <text evidence="7">The sequence shown here is derived from an EMBL/GenBank/DDBJ whole genome shotgun (WGS) entry which is preliminary data.</text>
</comment>
<evidence type="ECO:0000256" key="3">
    <source>
        <dbReference type="ARBA" id="ARBA00022692"/>
    </source>
</evidence>
<name>A0ABP5EYA2_9MICO</name>
<accession>A0ABP5EYA2</accession>
<feature type="transmembrane region" description="Helical" evidence="6">
    <location>
        <begin position="290"/>
        <end position="310"/>
    </location>
</feature>
<evidence type="ECO:0000256" key="2">
    <source>
        <dbReference type="ARBA" id="ARBA00007511"/>
    </source>
</evidence>
<dbReference type="NCBIfam" id="TIGR03718">
    <property type="entry name" value="R_switched_Alx"/>
    <property type="match status" value="1"/>
</dbReference>
<dbReference type="Pfam" id="PF03741">
    <property type="entry name" value="TerC"/>
    <property type="match status" value="1"/>
</dbReference>
<feature type="transmembrane region" description="Helical" evidence="6">
    <location>
        <begin position="103"/>
        <end position="126"/>
    </location>
</feature>
<dbReference type="RefSeq" id="WP_425546675.1">
    <property type="nucleotide sequence ID" value="NZ_BAAANO010000017.1"/>
</dbReference>
<evidence type="ECO:0000256" key="1">
    <source>
        <dbReference type="ARBA" id="ARBA00004141"/>
    </source>
</evidence>
<evidence type="ECO:0000256" key="5">
    <source>
        <dbReference type="ARBA" id="ARBA00023136"/>
    </source>
</evidence>
<dbReference type="EMBL" id="BAAANO010000017">
    <property type="protein sequence ID" value="GAA2008229.1"/>
    <property type="molecule type" value="Genomic_DNA"/>
</dbReference>
<evidence type="ECO:0000313" key="7">
    <source>
        <dbReference type="EMBL" id="GAA2008229.1"/>
    </source>
</evidence>
<organism evidence="7 8">
    <name type="scientific">Brevibacterium samyangense</name>
    <dbReference type="NCBI Taxonomy" id="366888"/>
    <lineage>
        <taxon>Bacteria</taxon>
        <taxon>Bacillati</taxon>
        <taxon>Actinomycetota</taxon>
        <taxon>Actinomycetes</taxon>
        <taxon>Micrococcales</taxon>
        <taxon>Brevibacteriaceae</taxon>
        <taxon>Brevibacterium</taxon>
    </lineage>
</organism>
<gene>
    <name evidence="7" type="ORF">GCM10009755_18300</name>
</gene>
<comment type="similarity">
    <text evidence="2">Belongs to the TerC family.</text>
</comment>
<dbReference type="InterPro" id="IPR022369">
    <property type="entry name" value="Integral_membrane_TerC_rswitch"/>
</dbReference>
<dbReference type="PANTHER" id="PTHR30238:SF0">
    <property type="entry name" value="THYLAKOID MEMBRANE PROTEIN TERC, CHLOROPLASTIC"/>
    <property type="match status" value="1"/>
</dbReference>
<sequence length="343" mass="38237">MEIPMMFKIISAVVLVLILVFDLLLVVKRPHVPSMKEAGLWVAFYVSLALVFAGVLFAIGDAQHAGEFVTGWLMEYSLSVDNLFVFVLIMGAFSVPKRFQQEVLMVGIIIALVARGIFILVGAAVIERFVEVFFLFGAFLLVIAWRQAFGHEDEGDGENGLIKLLKKRINVTEEYHENKLRVTIDGKKFWTPMFIVFIAIGSTDVMFALDSIPAIFGVTQDPFLVFTANVFALMGLRQLYFLLGGLVDRLVYLHFGIAAILGFIGVKLLLHALHASEWVPFREHVPEIPIWMSLSFIVLAMGVATVASLLKMRSEPDRVSFGPLEHEVHGKDGVHHYGGDDTK</sequence>
<dbReference type="PANTHER" id="PTHR30238">
    <property type="entry name" value="MEMBRANE BOUND PREDICTED REDOX MODULATOR"/>
    <property type="match status" value="1"/>
</dbReference>
<keyword evidence="4 6" id="KW-1133">Transmembrane helix</keyword>
<feature type="transmembrane region" description="Helical" evidence="6">
    <location>
        <begin position="250"/>
        <end position="270"/>
    </location>
</feature>
<keyword evidence="8" id="KW-1185">Reference proteome</keyword>
<evidence type="ECO:0000256" key="4">
    <source>
        <dbReference type="ARBA" id="ARBA00022989"/>
    </source>
</evidence>
<feature type="transmembrane region" description="Helical" evidence="6">
    <location>
        <begin position="39"/>
        <end position="59"/>
    </location>
</feature>